<dbReference type="InterPro" id="IPR036249">
    <property type="entry name" value="Thioredoxin-like_sf"/>
</dbReference>
<proteinExistence type="predicted"/>
<dbReference type="KEGG" id="shm:Shewmr7_0309"/>
<name>Q0HZZ2_SHESR</name>
<dbReference type="HOGENOM" id="CLU_065609_1_0_6"/>
<dbReference type="Pfam" id="PF06764">
    <property type="entry name" value="DUF1223"/>
    <property type="match status" value="1"/>
</dbReference>
<reference evidence="1" key="1">
    <citation type="submission" date="2006-08" db="EMBL/GenBank/DDBJ databases">
        <title>Complete sequence of Chromosome1 of Shewanella sp. MR-7.</title>
        <authorList>
            <consortium name="US DOE Joint Genome Institute"/>
            <person name="Copeland A."/>
            <person name="Lucas S."/>
            <person name="Lapidus A."/>
            <person name="Barry K."/>
            <person name="Detter J.C."/>
            <person name="Glavina del Rio T."/>
            <person name="Hammon N."/>
            <person name="Israni S."/>
            <person name="Dalin E."/>
            <person name="Tice H."/>
            <person name="Pitluck S."/>
            <person name="Kiss H."/>
            <person name="Brettin T."/>
            <person name="Bruce D."/>
            <person name="Han C."/>
            <person name="Tapia R."/>
            <person name="Gilna P."/>
            <person name="Schmutz J."/>
            <person name="Larimer F."/>
            <person name="Land M."/>
            <person name="Hauser L."/>
            <person name="Kyrpides N."/>
            <person name="Mikhailova N."/>
            <person name="Nealson K."/>
            <person name="Konstantinidis K."/>
            <person name="Klappenbach J."/>
            <person name="Tiedje J."/>
            <person name="Richardson P."/>
        </authorList>
    </citation>
    <scope>NUCLEOTIDE SEQUENCE</scope>
    <source>
        <strain evidence="1">MR-7</strain>
    </source>
</reference>
<dbReference type="SUPFAM" id="SSF52833">
    <property type="entry name" value="Thioredoxin-like"/>
    <property type="match status" value="1"/>
</dbReference>
<dbReference type="EMBL" id="CP000444">
    <property type="protein sequence ID" value="ABI41313.1"/>
    <property type="molecule type" value="Genomic_DNA"/>
</dbReference>
<organism evidence="1">
    <name type="scientific">Shewanella sp. (strain MR-7)</name>
    <dbReference type="NCBI Taxonomy" id="60481"/>
    <lineage>
        <taxon>Bacteria</taxon>
        <taxon>Pseudomonadati</taxon>
        <taxon>Pseudomonadota</taxon>
        <taxon>Gammaproteobacteria</taxon>
        <taxon>Alteromonadales</taxon>
        <taxon>Shewanellaceae</taxon>
        <taxon>Shewanella</taxon>
    </lineage>
</organism>
<evidence type="ECO:0000313" key="1">
    <source>
        <dbReference type="EMBL" id="ABI41313.1"/>
    </source>
</evidence>
<sequence length="285" mass="32684">MRFKVFFSIKGGEIMKRILLVSILFWQLLQPVLAQSLVPFQAQSALTRPYIIELYTSQGCSSCPPAEAWLSEQFNKTDLWQKYFPLAFHVTYWDYLGWKDIFGQRAFSERQYQHLNQKHTRQVYTPQFVINVKEWRGWFSGELNGILAMPQPEVGVLKVSIANQQLEASFEPQSTWVQDKDLHRARLHLALVGSGFTTEIKRGENRHKQLPHDFVVLSMQSLPASSVHEHAKDPTLQFTQSLDAIAASAFNAPRLAWVAWLTLNEEPIQAVGGWLEAQQGDIQSQ</sequence>
<dbReference type="PANTHER" id="PTHR36057:SF1">
    <property type="entry name" value="LIPOPROTEIN LIPID ATTACHMENT SITE-LIKE PROTEIN, PUTATIVE (DUF1223)-RELATED"/>
    <property type="match status" value="1"/>
</dbReference>
<dbReference type="PANTHER" id="PTHR36057">
    <property type="match status" value="1"/>
</dbReference>
<dbReference type="AlphaFoldDB" id="Q0HZZ2"/>
<protein>
    <submittedName>
        <fullName evidence="1">Uncharacterized protein</fullName>
    </submittedName>
</protein>
<dbReference type="InterPro" id="IPR010634">
    <property type="entry name" value="DUF1223"/>
</dbReference>
<gene>
    <name evidence="1" type="ordered locus">Shewmr7_0309</name>
</gene>
<accession>Q0HZZ2</accession>